<dbReference type="SUPFAM" id="SSF55904">
    <property type="entry name" value="Ornithine decarboxylase C-terminal domain"/>
    <property type="match status" value="1"/>
</dbReference>
<name>A0A9D2DXC2_9FIRM</name>
<dbReference type="PANTHER" id="PTHR43277">
    <property type="entry name" value="ARGININE DECARBOXYLASE"/>
    <property type="match status" value="1"/>
</dbReference>
<dbReference type="GO" id="GO:0003824">
    <property type="term" value="F:catalytic activity"/>
    <property type="evidence" value="ECO:0007669"/>
    <property type="project" value="InterPro"/>
</dbReference>
<evidence type="ECO:0000313" key="5">
    <source>
        <dbReference type="Proteomes" id="UP000824044"/>
    </source>
</evidence>
<dbReference type="Pfam" id="PF01276">
    <property type="entry name" value="OKR_DC_1"/>
    <property type="match status" value="1"/>
</dbReference>
<comment type="cofactor">
    <cofactor evidence="1">
        <name>pyridoxal 5'-phosphate</name>
        <dbReference type="ChEBI" id="CHEBI:597326"/>
    </cofactor>
</comment>
<protein>
    <recommendedName>
        <fullName evidence="3">Orn/Lys/Arg decarboxylases family 1 pyridoxal-P attachment site domain-containing protein</fullName>
    </recommendedName>
</protein>
<reference evidence="4" key="2">
    <citation type="submission" date="2021-04" db="EMBL/GenBank/DDBJ databases">
        <authorList>
            <person name="Gilroy R."/>
        </authorList>
    </citation>
    <scope>NUCLEOTIDE SEQUENCE</scope>
    <source>
        <strain evidence="4">CHK33-5263</strain>
    </source>
</reference>
<dbReference type="PANTHER" id="PTHR43277:SF4">
    <property type="entry name" value="ARGININE DECARBOXYLASE"/>
    <property type="match status" value="1"/>
</dbReference>
<evidence type="ECO:0000256" key="1">
    <source>
        <dbReference type="ARBA" id="ARBA00001933"/>
    </source>
</evidence>
<sequence>MKCHIADMLAAQRRRHISFHTPGHKKRGADITELSYSDNLASPAGVIAAAQADVARILGADRSFLLTDGSTSGVYAMLRALRMGGVRRLAVPVCSHVSVLRGAELAELELVPVPQQFVCGIARQPSLSAVRAALEGADALLLTSPDYYGFFPDLAKIAALTQAQGKPLVIDGAHGSHLHGTAMHASNYAQMWVDGVHKSLPALTQGAVVSARGKWAALLGESVAYFRTTSPSYPIMASIEYAVKVPRNERIELAAERAKREMGALENQDWSKIVLPFGDRSGDARRFLEARGVYPEFDDGNYLMFYLSPATKPRELKKLVRLAGRLPRAAVRDVRPARAAGGGKTIALAPQQAVGHVCAQACGLFPPCVPLLVPGDVVSEEAVRRLSGGSAFGLAEGKIIVYED</sequence>
<dbReference type="InterPro" id="IPR052357">
    <property type="entry name" value="Orn_Lys_Arg_decarboxylase-I"/>
</dbReference>
<proteinExistence type="predicted"/>
<evidence type="ECO:0000259" key="3">
    <source>
        <dbReference type="Pfam" id="PF01276"/>
    </source>
</evidence>
<dbReference type="InterPro" id="IPR036633">
    <property type="entry name" value="Prn/Lys/Arg_de-COase_C_sf"/>
</dbReference>
<evidence type="ECO:0000256" key="2">
    <source>
        <dbReference type="ARBA" id="ARBA00022898"/>
    </source>
</evidence>
<keyword evidence="2" id="KW-0663">Pyridoxal phosphate</keyword>
<dbReference type="InterPro" id="IPR015424">
    <property type="entry name" value="PyrdxlP-dep_Trfase"/>
</dbReference>
<evidence type="ECO:0000313" key="4">
    <source>
        <dbReference type="EMBL" id="HIZ24997.1"/>
    </source>
</evidence>
<dbReference type="InterPro" id="IPR015421">
    <property type="entry name" value="PyrdxlP-dep_Trfase_major"/>
</dbReference>
<accession>A0A9D2DXC2</accession>
<dbReference type="AlphaFoldDB" id="A0A9D2DXC2"/>
<dbReference type="InterPro" id="IPR000310">
    <property type="entry name" value="Orn/Lys/Arg_deCO2ase_major_dom"/>
</dbReference>
<organism evidence="4 5">
    <name type="scientific">Candidatus Gallimonas intestinigallinarum</name>
    <dbReference type="NCBI Taxonomy" id="2838604"/>
    <lineage>
        <taxon>Bacteria</taxon>
        <taxon>Bacillati</taxon>
        <taxon>Bacillota</taxon>
        <taxon>Clostridia</taxon>
        <taxon>Candidatus Gallimonas</taxon>
    </lineage>
</organism>
<dbReference type="SUPFAM" id="SSF53383">
    <property type="entry name" value="PLP-dependent transferases"/>
    <property type="match status" value="1"/>
</dbReference>
<comment type="caution">
    <text evidence="4">The sequence shown here is derived from an EMBL/GenBank/DDBJ whole genome shotgun (WGS) entry which is preliminary data.</text>
</comment>
<reference evidence="4" key="1">
    <citation type="journal article" date="2021" name="PeerJ">
        <title>Extensive microbial diversity within the chicken gut microbiome revealed by metagenomics and culture.</title>
        <authorList>
            <person name="Gilroy R."/>
            <person name="Ravi A."/>
            <person name="Getino M."/>
            <person name="Pursley I."/>
            <person name="Horton D.L."/>
            <person name="Alikhan N.F."/>
            <person name="Baker D."/>
            <person name="Gharbi K."/>
            <person name="Hall N."/>
            <person name="Watson M."/>
            <person name="Adriaenssens E.M."/>
            <person name="Foster-Nyarko E."/>
            <person name="Jarju S."/>
            <person name="Secka A."/>
            <person name="Antonio M."/>
            <person name="Oren A."/>
            <person name="Chaudhuri R.R."/>
            <person name="La Ragione R."/>
            <person name="Hildebrand F."/>
            <person name="Pallen M.J."/>
        </authorList>
    </citation>
    <scope>NUCLEOTIDE SEQUENCE</scope>
    <source>
        <strain evidence="4">CHK33-5263</strain>
    </source>
</reference>
<dbReference type="Gene3D" id="3.90.105.10">
    <property type="entry name" value="Molybdopterin biosynthesis moea protein, domain 2"/>
    <property type="match status" value="1"/>
</dbReference>
<feature type="domain" description="Orn/Lys/Arg decarboxylases family 1 pyridoxal-P attachment site" evidence="3">
    <location>
        <begin position="29"/>
        <end position="249"/>
    </location>
</feature>
<dbReference type="EMBL" id="DXBS01000114">
    <property type="protein sequence ID" value="HIZ24997.1"/>
    <property type="molecule type" value="Genomic_DNA"/>
</dbReference>
<dbReference type="Gene3D" id="3.40.640.10">
    <property type="entry name" value="Type I PLP-dependent aspartate aminotransferase-like (Major domain)"/>
    <property type="match status" value="1"/>
</dbReference>
<gene>
    <name evidence="4" type="ORF">H9812_05965</name>
</gene>
<dbReference type="Proteomes" id="UP000824044">
    <property type="component" value="Unassembled WGS sequence"/>
</dbReference>